<comment type="cofactor">
    <cofactor evidence="1">
        <name>[4Fe-4S] cluster</name>
        <dbReference type="ChEBI" id="CHEBI:49883"/>
    </cofactor>
</comment>
<evidence type="ECO:0000256" key="6">
    <source>
        <dbReference type="ARBA" id="ARBA00023002"/>
    </source>
</evidence>
<dbReference type="PIRSF" id="PIRSF000371">
    <property type="entry name" value="PFL_act_enz"/>
    <property type="match status" value="1"/>
</dbReference>
<name>A0A0G0X4Z2_9BACT</name>
<dbReference type="InterPro" id="IPR034457">
    <property type="entry name" value="Organic_radical-activating"/>
</dbReference>
<dbReference type="PROSITE" id="PS01087">
    <property type="entry name" value="RADICAL_ACTIVATING"/>
    <property type="match status" value="1"/>
</dbReference>
<dbReference type="AlphaFoldDB" id="A0A0G0X4Z2"/>
<dbReference type="Gene3D" id="3.20.20.70">
    <property type="entry name" value="Aldolase class I"/>
    <property type="match status" value="1"/>
</dbReference>
<dbReference type="PANTHER" id="PTHR30352:SF4">
    <property type="entry name" value="PYRUVATE FORMATE-LYASE 2-ACTIVATING ENZYME"/>
    <property type="match status" value="1"/>
</dbReference>
<dbReference type="SUPFAM" id="SSF54862">
    <property type="entry name" value="4Fe-4S ferredoxins"/>
    <property type="match status" value="1"/>
</dbReference>
<dbReference type="InterPro" id="IPR040074">
    <property type="entry name" value="BssD/PflA/YjjW"/>
</dbReference>
<dbReference type="InterPro" id="IPR017896">
    <property type="entry name" value="4Fe4S_Fe-S-bd"/>
</dbReference>
<comment type="similarity">
    <text evidence="2">Belongs to the organic radical-activating enzymes family.</text>
</comment>
<feature type="domain" description="Radical SAM core" evidence="10">
    <location>
        <begin position="57"/>
        <end position="291"/>
    </location>
</feature>
<dbReference type="InterPro" id="IPR058240">
    <property type="entry name" value="rSAM_sf"/>
</dbReference>
<accession>A0A0G0X4Z2</accession>
<dbReference type="PATRIC" id="fig|1618487.3.peg.955"/>
<protein>
    <submittedName>
        <fullName evidence="11">Pyruvate formate-lyase-activating enzyme</fullName>
    </submittedName>
</protein>
<feature type="domain" description="4Fe-4S ferredoxin-type" evidence="9">
    <location>
        <begin position="102"/>
        <end position="132"/>
    </location>
</feature>
<evidence type="ECO:0000313" key="12">
    <source>
        <dbReference type="Proteomes" id="UP000034371"/>
    </source>
</evidence>
<evidence type="ECO:0000256" key="5">
    <source>
        <dbReference type="ARBA" id="ARBA00022723"/>
    </source>
</evidence>
<evidence type="ECO:0000256" key="7">
    <source>
        <dbReference type="ARBA" id="ARBA00023004"/>
    </source>
</evidence>
<organism evidence="11 12">
    <name type="scientific">Candidatus Roizmanbacteria bacterium GW2011_GWC2_41_7</name>
    <dbReference type="NCBI Taxonomy" id="1618487"/>
    <lineage>
        <taxon>Bacteria</taxon>
        <taxon>Candidatus Roizmaniibacteriota</taxon>
    </lineage>
</organism>
<dbReference type="GO" id="GO:0046872">
    <property type="term" value="F:metal ion binding"/>
    <property type="evidence" value="ECO:0007669"/>
    <property type="project" value="UniProtKB-KW"/>
</dbReference>
<evidence type="ECO:0000259" key="9">
    <source>
        <dbReference type="PROSITE" id="PS51379"/>
    </source>
</evidence>
<evidence type="ECO:0000256" key="1">
    <source>
        <dbReference type="ARBA" id="ARBA00001966"/>
    </source>
</evidence>
<dbReference type="Proteomes" id="UP000034371">
    <property type="component" value="Unassembled WGS sequence"/>
</dbReference>
<dbReference type="InterPro" id="IPR012839">
    <property type="entry name" value="Organic_radical_activase"/>
</dbReference>
<evidence type="ECO:0000259" key="10">
    <source>
        <dbReference type="PROSITE" id="PS51918"/>
    </source>
</evidence>
<reference evidence="11 12" key="1">
    <citation type="journal article" date="2015" name="Nature">
        <title>rRNA introns, odd ribosomes, and small enigmatic genomes across a large radiation of phyla.</title>
        <authorList>
            <person name="Brown C.T."/>
            <person name="Hug L.A."/>
            <person name="Thomas B.C."/>
            <person name="Sharon I."/>
            <person name="Castelle C.J."/>
            <person name="Singh A."/>
            <person name="Wilkins M.J."/>
            <person name="Williams K.H."/>
            <person name="Banfield J.F."/>
        </authorList>
    </citation>
    <scope>NUCLEOTIDE SEQUENCE [LARGE SCALE GENOMIC DNA]</scope>
</reference>
<keyword evidence="5" id="KW-0479">Metal-binding</keyword>
<keyword evidence="6" id="KW-0560">Oxidoreductase</keyword>
<dbReference type="NCBIfam" id="TIGR02494">
    <property type="entry name" value="PFLE_PFLC"/>
    <property type="match status" value="1"/>
</dbReference>
<dbReference type="CDD" id="cd01335">
    <property type="entry name" value="Radical_SAM"/>
    <property type="match status" value="1"/>
</dbReference>
<dbReference type="SUPFAM" id="SSF102114">
    <property type="entry name" value="Radical SAM enzymes"/>
    <property type="match status" value="1"/>
</dbReference>
<dbReference type="SFLD" id="SFLDG01066">
    <property type="entry name" value="organic_radical-activating_enz"/>
    <property type="match status" value="1"/>
</dbReference>
<dbReference type="InterPro" id="IPR017900">
    <property type="entry name" value="4Fe4S_Fe_S_CS"/>
</dbReference>
<keyword evidence="4" id="KW-0949">S-adenosyl-L-methionine</keyword>
<dbReference type="GO" id="GO:0051539">
    <property type="term" value="F:4 iron, 4 sulfur cluster binding"/>
    <property type="evidence" value="ECO:0007669"/>
    <property type="project" value="UniProtKB-KW"/>
</dbReference>
<keyword evidence="11" id="KW-0670">Pyruvate</keyword>
<evidence type="ECO:0000313" key="11">
    <source>
        <dbReference type="EMBL" id="KKS19447.1"/>
    </source>
</evidence>
<dbReference type="PANTHER" id="PTHR30352">
    <property type="entry name" value="PYRUVATE FORMATE-LYASE-ACTIVATING ENZYME"/>
    <property type="match status" value="1"/>
</dbReference>
<dbReference type="GO" id="GO:0016491">
    <property type="term" value="F:oxidoreductase activity"/>
    <property type="evidence" value="ECO:0007669"/>
    <property type="project" value="UniProtKB-KW"/>
</dbReference>
<proteinExistence type="inferred from homology"/>
<dbReference type="PROSITE" id="PS00198">
    <property type="entry name" value="4FE4S_FER_1"/>
    <property type="match status" value="1"/>
</dbReference>
<dbReference type="PROSITE" id="PS51918">
    <property type="entry name" value="RADICAL_SAM"/>
    <property type="match status" value="1"/>
</dbReference>
<dbReference type="PROSITE" id="PS51379">
    <property type="entry name" value="4FE4S_FER_2"/>
    <property type="match status" value="1"/>
</dbReference>
<evidence type="ECO:0000256" key="8">
    <source>
        <dbReference type="ARBA" id="ARBA00023014"/>
    </source>
</evidence>
<feature type="non-terminal residue" evidence="11">
    <location>
        <position position="291"/>
    </location>
</feature>
<keyword evidence="3" id="KW-0004">4Fe-4S</keyword>
<sequence length="291" mass="32629">MITLSISLTIIEIVTMRSSINALINSGIHGIMCQHQNRRGQTMAKGLIFEIEEFAVHDGPGIRKTVFFKGCPLKCNWCHNPEGISFKKEIMVSKGSCINCERCIDVCREEKCTSCGTCINACPLRLRKICGTEYEAKDLAKELLRGKEILEQNNGGITISGGEPMAQPEFLMELIQELKPIHVVIETSGYASEEVFRKIVDSVDLVLMDIKHTDPKIHMQVTGVDNALIFKNLSYLCNSSRKFNIRIPLIPGINDTSENMERTARLLKSSNCLERVEFLPYHKTAGAKYAM</sequence>
<gene>
    <name evidence="11" type="ORF">UU78_C0083G0001</name>
</gene>
<dbReference type="InterPro" id="IPR001989">
    <property type="entry name" value="Radical_activat_CS"/>
</dbReference>
<evidence type="ECO:0000256" key="4">
    <source>
        <dbReference type="ARBA" id="ARBA00022691"/>
    </source>
</evidence>
<dbReference type="InterPro" id="IPR013785">
    <property type="entry name" value="Aldolase_TIM"/>
</dbReference>
<keyword evidence="7" id="KW-0408">Iron</keyword>
<comment type="caution">
    <text evidence="11">The sequence shown here is derived from an EMBL/GenBank/DDBJ whole genome shotgun (WGS) entry which is preliminary data.</text>
</comment>
<dbReference type="InterPro" id="IPR007197">
    <property type="entry name" value="rSAM"/>
</dbReference>
<dbReference type="GO" id="GO:0016829">
    <property type="term" value="F:lyase activity"/>
    <property type="evidence" value="ECO:0007669"/>
    <property type="project" value="UniProtKB-KW"/>
</dbReference>
<dbReference type="SFLD" id="SFLDS00029">
    <property type="entry name" value="Radical_SAM"/>
    <property type="match status" value="1"/>
</dbReference>
<evidence type="ECO:0000256" key="2">
    <source>
        <dbReference type="ARBA" id="ARBA00009777"/>
    </source>
</evidence>
<dbReference type="EMBL" id="LCBY01000083">
    <property type="protein sequence ID" value="KKS19447.1"/>
    <property type="molecule type" value="Genomic_DNA"/>
</dbReference>
<dbReference type="SFLD" id="SFLDG01118">
    <property type="entry name" value="activating_enzymes__group_2"/>
    <property type="match status" value="1"/>
</dbReference>
<keyword evidence="8" id="KW-0411">Iron-sulfur</keyword>
<evidence type="ECO:0000256" key="3">
    <source>
        <dbReference type="ARBA" id="ARBA00022485"/>
    </source>
</evidence>
<keyword evidence="11" id="KW-0456">Lyase</keyword>
<dbReference type="Pfam" id="PF04055">
    <property type="entry name" value="Radical_SAM"/>
    <property type="match status" value="1"/>
</dbReference>